<sequence>MSLSSTTNDTQQLALIHGRNDQRLKQQGDGKVQLAFARDVKNSLLFQYDWGELLSAAPLALYLIGSCYVAATSPLARGVSLSDAVPKDGFKYLQHDMLKACLVQISNAGQKAFLITEKNMTLINSTSNSLSGYMQSISNHLPELPAPAAEYALKDKLQLMKDGSNACLDYARTIERAFNDWLDIVRELYEVTVSKEEKISLAHYEHKVDIDGVSLEAELTQTDLSHAQETAKDLKKQLDESREMFKKAADAMPSAWGAVALNFIDSLHTSATTIVSQAIPSGGRNADALPKAHAKLWHPKTVPDDSNDPAYPAAVVCSDMLITLSTMLDTNPEDGPDWQSFIPKEDSGMKSGLTCVKVTLKHQIDNVQWTEAAPSIELRSAISYTLAVIDELEKFVPKDHELVSATQKPDAQVVRKWQSVVSEANAKVMKMSTFARSMPGGAPTSFQLSSMPKTSPSTVDPTAQRSALSAAQHKLSMTQAAYISSQQNHTEASSQVVKVEAKLARVKANLQKLEKQHMTMVSATFKKILTQSIGTLIQMKAQITNLVLFFNALSAMVEHVVSQNIKDFIQQVDSATRVLMGGMSLLDVSRQELYNISVMCQAYFSLFKSVSQMYLQISRQYIIPGVALCDELSLSIEGDDDKIAAAVATRTKKLGEYSDNAQGAIRAMITKNKEQVAASLENRVRVVAEDLKMLPNLQPNMAKAITEGSEMLTSAVQKGLDNYTPPAIAAAESISFDLSVSRTCIVQR</sequence>
<proteinExistence type="predicted"/>
<dbReference type="STRING" id="1314785.A0A165BUI9"/>
<keyword evidence="1" id="KW-0175">Coiled coil</keyword>
<accession>A0A165BUI9</accession>
<dbReference type="AlphaFoldDB" id="A0A165BUI9"/>
<dbReference type="OrthoDB" id="5406275at2759"/>
<gene>
    <name evidence="2" type="ORF">LAESUDRAFT_663435</name>
</gene>
<dbReference type="InParanoid" id="A0A165BUI9"/>
<evidence type="ECO:0000256" key="1">
    <source>
        <dbReference type="SAM" id="Coils"/>
    </source>
</evidence>
<dbReference type="RefSeq" id="XP_040759418.1">
    <property type="nucleotide sequence ID" value="XM_040905063.1"/>
</dbReference>
<dbReference type="EMBL" id="KV427661">
    <property type="protein sequence ID" value="KZT01678.1"/>
    <property type="molecule type" value="Genomic_DNA"/>
</dbReference>
<reference evidence="2 3" key="1">
    <citation type="journal article" date="2016" name="Mol. Biol. Evol.">
        <title>Comparative Genomics of Early-Diverging Mushroom-Forming Fungi Provides Insights into the Origins of Lignocellulose Decay Capabilities.</title>
        <authorList>
            <person name="Nagy L.G."/>
            <person name="Riley R."/>
            <person name="Tritt A."/>
            <person name="Adam C."/>
            <person name="Daum C."/>
            <person name="Floudas D."/>
            <person name="Sun H."/>
            <person name="Yadav J.S."/>
            <person name="Pangilinan J."/>
            <person name="Larsson K.H."/>
            <person name="Matsuura K."/>
            <person name="Barry K."/>
            <person name="Labutti K."/>
            <person name="Kuo R."/>
            <person name="Ohm R.A."/>
            <person name="Bhattacharya S.S."/>
            <person name="Shirouzu T."/>
            <person name="Yoshinaga Y."/>
            <person name="Martin F.M."/>
            <person name="Grigoriev I.V."/>
            <person name="Hibbett D.S."/>
        </authorList>
    </citation>
    <scope>NUCLEOTIDE SEQUENCE [LARGE SCALE GENOMIC DNA]</scope>
    <source>
        <strain evidence="2 3">93-53</strain>
    </source>
</reference>
<evidence type="ECO:0000313" key="2">
    <source>
        <dbReference type="EMBL" id="KZT01678.1"/>
    </source>
</evidence>
<dbReference type="PANTHER" id="PTHR33488">
    <property type="entry name" value="ZGC:162509"/>
    <property type="match status" value="1"/>
</dbReference>
<dbReference type="Proteomes" id="UP000076871">
    <property type="component" value="Unassembled WGS sequence"/>
</dbReference>
<keyword evidence="3" id="KW-1185">Reference proteome</keyword>
<name>A0A165BUI9_9APHY</name>
<dbReference type="PANTHER" id="PTHR33488:SF2">
    <property type="entry name" value="EARLY ENDOSOME ANTIGEN 1-LIKE"/>
    <property type="match status" value="1"/>
</dbReference>
<dbReference type="GeneID" id="63822093"/>
<protein>
    <submittedName>
        <fullName evidence="2">Uncharacterized protein</fullName>
    </submittedName>
</protein>
<evidence type="ECO:0000313" key="3">
    <source>
        <dbReference type="Proteomes" id="UP000076871"/>
    </source>
</evidence>
<organism evidence="2 3">
    <name type="scientific">Laetiporus sulphureus 93-53</name>
    <dbReference type="NCBI Taxonomy" id="1314785"/>
    <lineage>
        <taxon>Eukaryota</taxon>
        <taxon>Fungi</taxon>
        <taxon>Dikarya</taxon>
        <taxon>Basidiomycota</taxon>
        <taxon>Agaricomycotina</taxon>
        <taxon>Agaricomycetes</taxon>
        <taxon>Polyporales</taxon>
        <taxon>Laetiporus</taxon>
    </lineage>
</organism>
<feature type="coiled-coil region" evidence="1">
    <location>
        <begin position="217"/>
        <end position="251"/>
    </location>
</feature>